<accession>A0ABQ9Z467</accession>
<reference evidence="2 3" key="1">
    <citation type="journal article" date="2023" name="Nucleic Acids Res.">
        <title>The hologenome of Daphnia magna reveals possible DNA methylation and microbiome-mediated evolution of the host genome.</title>
        <authorList>
            <person name="Chaturvedi A."/>
            <person name="Li X."/>
            <person name="Dhandapani V."/>
            <person name="Marshall H."/>
            <person name="Kissane S."/>
            <person name="Cuenca-Cambronero M."/>
            <person name="Asole G."/>
            <person name="Calvet F."/>
            <person name="Ruiz-Romero M."/>
            <person name="Marangio P."/>
            <person name="Guigo R."/>
            <person name="Rago D."/>
            <person name="Mirbahai L."/>
            <person name="Eastwood N."/>
            <person name="Colbourne J.K."/>
            <person name="Zhou J."/>
            <person name="Mallon E."/>
            <person name="Orsini L."/>
        </authorList>
    </citation>
    <scope>NUCLEOTIDE SEQUENCE [LARGE SCALE GENOMIC DNA]</scope>
    <source>
        <strain evidence="2">LRV0_1</strain>
    </source>
</reference>
<evidence type="ECO:0000256" key="1">
    <source>
        <dbReference type="SAM" id="Phobius"/>
    </source>
</evidence>
<keyword evidence="1" id="KW-0472">Membrane</keyword>
<feature type="transmembrane region" description="Helical" evidence="1">
    <location>
        <begin position="58"/>
        <end position="74"/>
    </location>
</feature>
<comment type="caution">
    <text evidence="2">The sequence shown here is derived from an EMBL/GenBank/DDBJ whole genome shotgun (WGS) entry which is preliminary data.</text>
</comment>
<keyword evidence="1" id="KW-1133">Transmembrane helix</keyword>
<gene>
    <name evidence="2" type="ORF">OUZ56_012837</name>
</gene>
<protein>
    <submittedName>
        <fullName evidence="2">Uncharacterized protein</fullName>
    </submittedName>
</protein>
<dbReference type="Proteomes" id="UP001234178">
    <property type="component" value="Unassembled WGS sequence"/>
</dbReference>
<keyword evidence="3" id="KW-1185">Reference proteome</keyword>
<keyword evidence="1" id="KW-0812">Transmembrane</keyword>
<evidence type="ECO:0000313" key="2">
    <source>
        <dbReference type="EMBL" id="KAK4007684.1"/>
    </source>
</evidence>
<name>A0ABQ9Z467_9CRUS</name>
<organism evidence="2 3">
    <name type="scientific">Daphnia magna</name>
    <dbReference type="NCBI Taxonomy" id="35525"/>
    <lineage>
        <taxon>Eukaryota</taxon>
        <taxon>Metazoa</taxon>
        <taxon>Ecdysozoa</taxon>
        <taxon>Arthropoda</taxon>
        <taxon>Crustacea</taxon>
        <taxon>Branchiopoda</taxon>
        <taxon>Diplostraca</taxon>
        <taxon>Cladocera</taxon>
        <taxon>Anomopoda</taxon>
        <taxon>Daphniidae</taxon>
        <taxon>Daphnia</taxon>
    </lineage>
</organism>
<sequence>MHPLHVSGGVFESCKSNPSTTFFSAILRMARQFKWENSVTSEHYFHASVGSGSNGDQILGYNISGIPLSFFSFVTQMRSTIDPDMVRLITVKTFFIRVLSVISVTATLVVISFAPVTASASSSATLVALSKRLR</sequence>
<evidence type="ECO:0000313" key="3">
    <source>
        <dbReference type="Proteomes" id="UP001234178"/>
    </source>
</evidence>
<feature type="transmembrane region" description="Helical" evidence="1">
    <location>
        <begin position="94"/>
        <end position="114"/>
    </location>
</feature>
<proteinExistence type="predicted"/>
<dbReference type="EMBL" id="JAOYFB010000002">
    <property type="protein sequence ID" value="KAK4007684.1"/>
    <property type="molecule type" value="Genomic_DNA"/>
</dbReference>